<evidence type="ECO:0000256" key="4">
    <source>
        <dbReference type="ARBA" id="ARBA00023034"/>
    </source>
</evidence>
<evidence type="ECO:0000313" key="8">
    <source>
        <dbReference type="Proteomes" id="UP001497512"/>
    </source>
</evidence>
<protein>
    <recommendedName>
        <fullName evidence="6">t-SNARE coiled-coil homology domain-containing protein</fullName>
    </recommendedName>
</protein>
<gene>
    <name evidence="7" type="ORF">CSSPTR1EN2_LOCUS7321</name>
</gene>
<evidence type="ECO:0000259" key="6">
    <source>
        <dbReference type="PROSITE" id="PS50192"/>
    </source>
</evidence>
<evidence type="ECO:0000256" key="2">
    <source>
        <dbReference type="ARBA" id="ARBA00009063"/>
    </source>
</evidence>
<dbReference type="InterPro" id="IPR006012">
    <property type="entry name" value="Syntaxin/epimorphin_CS"/>
</dbReference>
<keyword evidence="4" id="KW-0333">Golgi apparatus</keyword>
<evidence type="ECO:0000256" key="1">
    <source>
        <dbReference type="ARBA" id="ARBA00004409"/>
    </source>
</evidence>
<keyword evidence="5" id="KW-0812">Transmembrane</keyword>
<dbReference type="Gene3D" id="1.20.5.110">
    <property type="match status" value="1"/>
</dbReference>
<keyword evidence="8" id="KW-1185">Reference proteome</keyword>
<dbReference type="PANTHER" id="PTHR19957">
    <property type="entry name" value="SYNTAXIN"/>
    <property type="match status" value="1"/>
</dbReference>
<dbReference type="InterPro" id="IPR000727">
    <property type="entry name" value="T_SNARE_dom"/>
</dbReference>
<dbReference type="PANTHER" id="PTHR19957:SF224">
    <property type="entry name" value="HL02043P"/>
    <property type="match status" value="1"/>
</dbReference>
<dbReference type="InterPro" id="IPR010989">
    <property type="entry name" value="SNARE"/>
</dbReference>
<comment type="similarity">
    <text evidence="2">Belongs to the syntaxin family.</text>
</comment>
<evidence type="ECO:0000313" key="7">
    <source>
        <dbReference type="EMBL" id="CAK9204308.1"/>
    </source>
</evidence>
<name>A0ABP0TT18_9BRYO</name>
<dbReference type="PROSITE" id="PS00914">
    <property type="entry name" value="SYNTAXIN"/>
    <property type="match status" value="1"/>
</dbReference>
<dbReference type="InterPro" id="IPR015260">
    <property type="entry name" value="Syntaxin-6/10/61_N"/>
</dbReference>
<dbReference type="EMBL" id="OZ019906">
    <property type="protein sequence ID" value="CAK9204308.1"/>
    <property type="molecule type" value="Genomic_DNA"/>
</dbReference>
<sequence length="243" mass="27400">MSSLDPFYLVKEEILDSVKTLEATFTRWEQLPPSPTERIVLSKELLSSCESIEWQVEKLDRATGVTERDPARFSIDSAEIERRKQWTASTCRQVQSIRHNLHSATQNGSGIQLGMATSDRRELMRTGENHSPNSNQTVDDGFLTDKSGQQALIMKEQEEDLDDLSETIMRLGAVGLTIHEELSSQGRLIDELGNDMDTTATRLDFIQKHVSMVMKKAGWKGQLMAIVFLVVLLLILTFLIFSA</sequence>
<dbReference type="SMART" id="SM00397">
    <property type="entry name" value="t_SNARE"/>
    <property type="match status" value="1"/>
</dbReference>
<keyword evidence="3" id="KW-0813">Transport</keyword>
<dbReference type="CDD" id="cd15841">
    <property type="entry name" value="SNARE_Qc"/>
    <property type="match status" value="1"/>
</dbReference>
<organism evidence="7 8">
    <name type="scientific">Sphagnum troendelagicum</name>
    <dbReference type="NCBI Taxonomy" id="128251"/>
    <lineage>
        <taxon>Eukaryota</taxon>
        <taxon>Viridiplantae</taxon>
        <taxon>Streptophyta</taxon>
        <taxon>Embryophyta</taxon>
        <taxon>Bryophyta</taxon>
        <taxon>Sphagnophytina</taxon>
        <taxon>Sphagnopsida</taxon>
        <taxon>Sphagnales</taxon>
        <taxon>Sphagnaceae</taxon>
        <taxon>Sphagnum</taxon>
    </lineage>
</organism>
<comment type="subcellular location">
    <subcellularLocation>
        <location evidence="1">Golgi apparatus membrane</location>
        <topology evidence="1">Single-pass type IV membrane protein</topology>
    </subcellularLocation>
</comment>
<dbReference type="Proteomes" id="UP001497512">
    <property type="component" value="Chromosome 14"/>
</dbReference>
<accession>A0ABP0TT18</accession>
<keyword evidence="5" id="KW-1133">Transmembrane helix</keyword>
<reference evidence="7" key="1">
    <citation type="submission" date="2024-02" db="EMBL/GenBank/DDBJ databases">
        <authorList>
            <consortium name="ELIXIR-Norway"/>
            <consortium name="Elixir Norway"/>
        </authorList>
    </citation>
    <scope>NUCLEOTIDE SEQUENCE</scope>
</reference>
<dbReference type="CDD" id="cd21445">
    <property type="entry name" value="SNARE_NTD_AtSYP61-like"/>
    <property type="match status" value="1"/>
</dbReference>
<evidence type="ECO:0000256" key="3">
    <source>
        <dbReference type="ARBA" id="ARBA00022927"/>
    </source>
</evidence>
<keyword evidence="5" id="KW-0472">Membrane</keyword>
<dbReference type="InterPro" id="IPR045242">
    <property type="entry name" value="Syntaxin"/>
</dbReference>
<feature type="domain" description="T-SNARE coiled-coil homology" evidence="6">
    <location>
        <begin position="151"/>
        <end position="213"/>
    </location>
</feature>
<feature type="transmembrane region" description="Helical" evidence="5">
    <location>
        <begin position="223"/>
        <end position="241"/>
    </location>
</feature>
<dbReference type="Pfam" id="PF09177">
    <property type="entry name" value="STX6_10_61_N"/>
    <property type="match status" value="1"/>
</dbReference>
<evidence type="ECO:0000256" key="5">
    <source>
        <dbReference type="SAM" id="Phobius"/>
    </source>
</evidence>
<proteinExistence type="inferred from homology"/>
<dbReference type="SUPFAM" id="SSF58038">
    <property type="entry name" value="SNARE fusion complex"/>
    <property type="match status" value="1"/>
</dbReference>
<keyword evidence="3" id="KW-0653">Protein transport</keyword>
<dbReference type="SUPFAM" id="SSF47661">
    <property type="entry name" value="t-snare proteins"/>
    <property type="match status" value="1"/>
</dbReference>
<dbReference type="Gene3D" id="1.20.58.90">
    <property type="match status" value="1"/>
</dbReference>
<dbReference type="PROSITE" id="PS50192">
    <property type="entry name" value="T_SNARE"/>
    <property type="match status" value="1"/>
</dbReference>